<evidence type="ECO:0000259" key="3">
    <source>
        <dbReference type="PROSITE" id="PS50102"/>
    </source>
</evidence>
<dbReference type="GO" id="GO:0003723">
    <property type="term" value="F:RNA binding"/>
    <property type="evidence" value="ECO:0007669"/>
    <property type="project" value="UniProtKB-UniRule"/>
</dbReference>
<sequence length="207" mass="23283">MSPLQPTPTAYNPMVGATATPYGHPYASAHPPPPPPIHGLPPTHLQSHQQQNPHMISVQNGPVILVSNLNEDMTTPESLFTLFAAVAHQNLDHITMFGKQIRVSFSKHQFVQMPKDGYGIKNFNNIFPPGTVLHLSNIPTETSEEEIRKIFSQYGTIKRFKFFEKDRKMALIEMDTIEQAIAALINTHNYRLADSMHLRVSFSKSKL</sequence>
<dbReference type="Pfam" id="PF13893">
    <property type="entry name" value="RRM_5"/>
    <property type="match status" value="2"/>
</dbReference>
<protein>
    <recommendedName>
        <fullName evidence="3">RRM domain-containing protein</fullName>
    </recommendedName>
</protein>
<evidence type="ECO:0000256" key="2">
    <source>
        <dbReference type="SAM" id="MobiDB-lite"/>
    </source>
</evidence>
<name>A0A814X9W7_9BILA</name>
<organism evidence="4 5">
    <name type="scientific">Rotaria sordida</name>
    <dbReference type="NCBI Taxonomy" id="392033"/>
    <lineage>
        <taxon>Eukaryota</taxon>
        <taxon>Metazoa</taxon>
        <taxon>Spiralia</taxon>
        <taxon>Gnathifera</taxon>
        <taxon>Rotifera</taxon>
        <taxon>Eurotatoria</taxon>
        <taxon>Bdelloidea</taxon>
        <taxon>Philodinida</taxon>
        <taxon>Philodinidae</taxon>
        <taxon>Rotaria</taxon>
    </lineage>
</organism>
<dbReference type="Pfam" id="PF00076">
    <property type="entry name" value="RRM_1"/>
    <property type="match status" value="1"/>
</dbReference>
<comment type="caution">
    <text evidence="4">The sequence shown here is derived from an EMBL/GenBank/DDBJ whole genome shotgun (WGS) entry which is preliminary data.</text>
</comment>
<dbReference type="PROSITE" id="PS50102">
    <property type="entry name" value="RRM"/>
    <property type="match status" value="1"/>
</dbReference>
<evidence type="ECO:0000313" key="5">
    <source>
        <dbReference type="Proteomes" id="UP000663889"/>
    </source>
</evidence>
<dbReference type="InterPro" id="IPR000504">
    <property type="entry name" value="RRM_dom"/>
</dbReference>
<evidence type="ECO:0000313" key="4">
    <source>
        <dbReference type="EMBL" id="CAF1213382.1"/>
    </source>
</evidence>
<dbReference type="CDD" id="cd12425">
    <property type="entry name" value="RRM4_PTBP1_like"/>
    <property type="match status" value="1"/>
</dbReference>
<dbReference type="InterPro" id="IPR035979">
    <property type="entry name" value="RBD_domain_sf"/>
</dbReference>
<dbReference type="AlphaFoldDB" id="A0A814X9W7"/>
<evidence type="ECO:0000256" key="1">
    <source>
        <dbReference type="PROSITE-ProRule" id="PRU00176"/>
    </source>
</evidence>
<dbReference type="SMART" id="SM00360">
    <property type="entry name" value="RRM"/>
    <property type="match status" value="1"/>
</dbReference>
<dbReference type="SUPFAM" id="SSF54928">
    <property type="entry name" value="RNA-binding domain, RBD"/>
    <property type="match status" value="2"/>
</dbReference>
<dbReference type="InterPro" id="IPR012677">
    <property type="entry name" value="Nucleotide-bd_a/b_plait_sf"/>
</dbReference>
<proteinExistence type="predicted"/>
<feature type="compositionally biased region" description="Pro residues" evidence="2">
    <location>
        <begin position="30"/>
        <end position="39"/>
    </location>
</feature>
<feature type="region of interest" description="Disordered" evidence="2">
    <location>
        <begin position="22"/>
        <end position="52"/>
    </location>
</feature>
<gene>
    <name evidence="4" type="ORF">SEV965_LOCUS21791</name>
</gene>
<dbReference type="PANTHER" id="PTHR15592">
    <property type="entry name" value="MATRIN 3/NUCLEAR PROTEIN 220-RELATED"/>
    <property type="match status" value="1"/>
</dbReference>
<dbReference type="EMBL" id="CAJNOU010001499">
    <property type="protein sequence ID" value="CAF1213382.1"/>
    <property type="molecule type" value="Genomic_DNA"/>
</dbReference>
<feature type="domain" description="RRM" evidence="3">
    <location>
        <begin position="131"/>
        <end position="205"/>
    </location>
</feature>
<reference evidence="4" key="1">
    <citation type="submission" date="2021-02" db="EMBL/GenBank/DDBJ databases">
        <authorList>
            <person name="Nowell W R."/>
        </authorList>
    </citation>
    <scope>NUCLEOTIDE SEQUENCE</scope>
</reference>
<dbReference type="Proteomes" id="UP000663889">
    <property type="component" value="Unassembled WGS sequence"/>
</dbReference>
<accession>A0A814X9W7</accession>
<keyword evidence="1" id="KW-0694">RNA-binding</keyword>
<dbReference type="Gene3D" id="3.30.70.330">
    <property type="match status" value="1"/>
</dbReference>